<gene>
    <name evidence="1" type="ORF">FGK63_05160</name>
</gene>
<accession>A0ABY2WZZ1</accession>
<protein>
    <submittedName>
        <fullName evidence="1">Uncharacterized protein</fullName>
    </submittedName>
</protein>
<evidence type="ECO:0000313" key="2">
    <source>
        <dbReference type="Proteomes" id="UP001193035"/>
    </source>
</evidence>
<dbReference type="EMBL" id="VCPD01000002">
    <property type="protein sequence ID" value="TMV08520.1"/>
    <property type="molecule type" value="Genomic_DNA"/>
</dbReference>
<reference evidence="1 2" key="1">
    <citation type="submission" date="2019-05" db="EMBL/GenBank/DDBJ databases">
        <title>Ruegeria sp. nov., isolated from tidal flat.</title>
        <authorList>
            <person name="Kim W."/>
        </authorList>
    </citation>
    <scope>NUCLEOTIDE SEQUENCE [LARGE SCALE GENOMIC DNA]</scope>
    <source>
        <strain evidence="1 2">CAU 1488</strain>
    </source>
</reference>
<name>A0ABY2WZZ1_9RHOB</name>
<dbReference type="RefSeq" id="WP_138840551.1">
    <property type="nucleotide sequence ID" value="NZ_VCPD01000002.1"/>
</dbReference>
<sequence>MAGTIETLAAKLAEDTMKVMDETGQERLFVEVGNVLAAASQSLEEAYLTEVRVRMAERKARQFLVKKLSDHRAKTKAIEKH</sequence>
<proteinExistence type="predicted"/>
<organism evidence="1 2">
    <name type="scientific">Ruegeria sediminis</name>
    <dbReference type="NCBI Taxonomy" id="2583820"/>
    <lineage>
        <taxon>Bacteria</taxon>
        <taxon>Pseudomonadati</taxon>
        <taxon>Pseudomonadota</taxon>
        <taxon>Alphaproteobacteria</taxon>
        <taxon>Rhodobacterales</taxon>
        <taxon>Roseobacteraceae</taxon>
        <taxon>Ruegeria</taxon>
    </lineage>
</organism>
<keyword evidence="2" id="KW-1185">Reference proteome</keyword>
<evidence type="ECO:0000313" key="1">
    <source>
        <dbReference type="EMBL" id="TMV08520.1"/>
    </source>
</evidence>
<comment type="caution">
    <text evidence="1">The sequence shown here is derived from an EMBL/GenBank/DDBJ whole genome shotgun (WGS) entry which is preliminary data.</text>
</comment>
<dbReference type="Proteomes" id="UP001193035">
    <property type="component" value="Unassembled WGS sequence"/>
</dbReference>